<dbReference type="PANTHER" id="PTHR37451:SF3">
    <property type="entry name" value="MARVEL DOMAIN-CONTAINING PROTEIN"/>
    <property type="match status" value="1"/>
</dbReference>
<evidence type="ECO:0000256" key="2">
    <source>
        <dbReference type="ARBA" id="ARBA00022692"/>
    </source>
</evidence>
<dbReference type="Proteomes" id="UP000008066">
    <property type="component" value="Unassembled WGS sequence"/>
</dbReference>
<sequence>MWDDFEVNAEGIPKYKLLFHSFQIIFAFVLWCLEIAVFRHDSAKITGRNGWTFAMPLLTIPAWIYLTMAPRHSRTRKIANPRVMVTVDALYTILWLSAFATQASYNSAGFCGKVCGISKAIVGLGFFVFLFFGVTTFISIWTLKYWEMYNRLPGYDRVQSKNQNIDPDKAAFSLAPHDEEAYAPVSMDDDHEDGRTDYTASTRPPAPRSDYSDPYGPGGAASTVGSSYRDNPFRQHQASSPFDVDTEYHSGRASAAGGRYGSPAPGAVSEVSYADSSQPVRFPDADYDRIAR</sequence>
<dbReference type="GeneID" id="18256959"/>
<organism evidence="9">
    <name type="scientific">Chaetomium thermophilum (strain DSM 1495 / CBS 144.50 / IMI 039719)</name>
    <name type="common">Thermochaetoides thermophila</name>
    <dbReference type="NCBI Taxonomy" id="759272"/>
    <lineage>
        <taxon>Eukaryota</taxon>
        <taxon>Fungi</taxon>
        <taxon>Dikarya</taxon>
        <taxon>Ascomycota</taxon>
        <taxon>Pezizomycotina</taxon>
        <taxon>Sordariomycetes</taxon>
        <taxon>Sordariomycetidae</taxon>
        <taxon>Sordariales</taxon>
        <taxon>Chaetomiaceae</taxon>
        <taxon>Thermochaetoides</taxon>
    </lineage>
</organism>
<evidence type="ECO:0000313" key="9">
    <source>
        <dbReference type="Proteomes" id="UP000008066"/>
    </source>
</evidence>
<evidence type="ECO:0000313" key="8">
    <source>
        <dbReference type="EMBL" id="EGS21080.1"/>
    </source>
</evidence>
<dbReference type="eggNOG" id="ENOG502S5J2">
    <property type="taxonomic scope" value="Eukaryota"/>
</dbReference>
<reference evidence="8 9" key="1">
    <citation type="journal article" date="2011" name="Cell">
        <title>Insight into structure and assembly of the nuclear pore complex by utilizing the genome of a eukaryotic thermophile.</title>
        <authorList>
            <person name="Amlacher S."/>
            <person name="Sarges P."/>
            <person name="Flemming D."/>
            <person name="van Noort V."/>
            <person name="Kunze R."/>
            <person name="Devos D.P."/>
            <person name="Arumugam M."/>
            <person name="Bork P."/>
            <person name="Hurt E."/>
        </authorList>
    </citation>
    <scope>NUCLEOTIDE SEQUENCE [LARGE SCALE GENOMIC DNA]</scope>
    <source>
        <strain evidence="9">DSM 1495 / CBS 144.50 / IMI 039719</strain>
    </source>
</reference>
<proteinExistence type="predicted"/>
<feature type="compositionally biased region" description="Low complexity" evidence="5">
    <location>
        <begin position="251"/>
        <end position="267"/>
    </location>
</feature>
<name>G0S833_CHATD</name>
<dbReference type="OrthoDB" id="5284712at2759"/>
<feature type="compositionally biased region" description="Basic and acidic residues" evidence="5">
    <location>
        <begin position="283"/>
        <end position="292"/>
    </location>
</feature>
<dbReference type="GO" id="GO:0016020">
    <property type="term" value="C:membrane"/>
    <property type="evidence" value="ECO:0007669"/>
    <property type="project" value="UniProtKB-SubCell"/>
</dbReference>
<feature type="compositionally biased region" description="Polar residues" evidence="5">
    <location>
        <begin position="223"/>
        <end position="240"/>
    </location>
</feature>
<evidence type="ECO:0000256" key="6">
    <source>
        <dbReference type="SAM" id="Phobius"/>
    </source>
</evidence>
<evidence type="ECO:0000256" key="5">
    <source>
        <dbReference type="SAM" id="MobiDB-lite"/>
    </source>
</evidence>
<feature type="domain" description="MARVEL" evidence="7">
    <location>
        <begin position="16"/>
        <end position="137"/>
    </location>
</feature>
<feature type="transmembrane region" description="Helical" evidence="6">
    <location>
        <begin position="81"/>
        <end position="100"/>
    </location>
</feature>
<keyword evidence="4 6" id="KW-0472">Membrane</keyword>
<evidence type="ECO:0000256" key="4">
    <source>
        <dbReference type="ARBA" id="ARBA00023136"/>
    </source>
</evidence>
<protein>
    <recommendedName>
        <fullName evidence="7">MARVEL domain-containing protein</fullName>
    </recommendedName>
</protein>
<dbReference type="EMBL" id="GL988041">
    <property type="protein sequence ID" value="EGS21080.1"/>
    <property type="molecule type" value="Genomic_DNA"/>
</dbReference>
<feature type="region of interest" description="Disordered" evidence="5">
    <location>
        <begin position="183"/>
        <end position="292"/>
    </location>
</feature>
<feature type="transmembrane region" description="Helical" evidence="6">
    <location>
        <begin position="50"/>
        <end position="69"/>
    </location>
</feature>
<dbReference type="RefSeq" id="XP_006693376.1">
    <property type="nucleotide sequence ID" value="XM_006693313.1"/>
</dbReference>
<gene>
    <name evidence="8" type="ORF">CTHT_0029210</name>
</gene>
<keyword evidence="9" id="KW-1185">Reference proteome</keyword>
<dbReference type="PANTHER" id="PTHR37451">
    <property type="entry name" value="MARVEL DOMAIN"/>
    <property type="match status" value="1"/>
</dbReference>
<dbReference type="OMA" id="WYFALCW"/>
<comment type="subcellular location">
    <subcellularLocation>
        <location evidence="1">Membrane</location>
        <topology evidence="1">Multi-pass membrane protein</topology>
    </subcellularLocation>
</comment>
<dbReference type="Pfam" id="PF01284">
    <property type="entry name" value="MARVEL"/>
    <property type="match status" value="1"/>
</dbReference>
<feature type="transmembrane region" description="Helical" evidence="6">
    <location>
        <begin position="17"/>
        <end position="38"/>
    </location>
</feature>
<evidence type="ECO:0000256" key="3">
    <source>
        <dbReference type="ARBA" id="ARBA00022989"/>
    </source>
</evidence>
<keyword evidence="3 6" id="KW-1133">Transmembrane helix</keyword>
<dbReference type="InterPro" id="IPR008253">
    <property type="entry name" value="Marvel"/>
</dbReference>
<evidence type="ECO:0000259" key="7">
    <source>
        <dbReference type="Pfam" id="PF01284"/>
    </source>
</evidence>
<accession>G0S833</accession>
<evidence type="ECO:0000256" key="1">
    <source>
        <dbReference type="ARBA" id="ARBA00004141"/>
    </source>
</evidence>
<dbReference type="HOGENOM" id="CLU_063111_1_0_1"/>
<dbReference type="STRING" id="759272.G0S833"/>
<dbReference type="KEGG" id="cthr:CTHT_0029210"/>
<dbReference type="AlphaFoldDB" id="G0S833"/>
<keyword evidence="2 6" id="KW-0812">Transmembrane</keyword>
<feature type="transmembrane region" description="Helical" evidence="6">
    <location>
        <begin position="120"/>
        <end position="143"/>
    </location>
</feature>